<dbReference type="GO" id="GO:0008234">
    <property type="term" value="F:cysteine-type peptidase activity"/>
    <property type="evidence" value="ECO:0007669"/>
    <property type="project" value="UniProtKB-KW"/>
</dbReference>
<dbReference type="InterPro" id="IPR051202">
    <property type="entry name" value="Peptidase_C40"/>
</dbReference>
<dbReference type="CDD" id="cd16891">
    <property type="entry name" value="CwlT-like"/>
    <property type="match status" value="1"/>
</dbReference>
<keyword evidence="6" id="KW-0472">Membrane</keyword>
<dbReference type="RefSeq" id="WP_002333928.1">
    <property type="nucleotide sequence ID" value="NZ_CP050485.1"/>
</dbReference>
<keyword evidence="4" id="KW-0378">Hydrolase</keyword>
<keyword evidence="3" id="KW-0645">Protease</keyword>
<evidence type="ECO:0000259" key="7">
    <source>
        <dbReference type="PROSITE" id="PS51935"/>
    </source>
</evidence>
<dbReference type="Pfam" id="PF00877">
    <property type="entry name" value="NLPC_P60"/>
    <property type="match status" value="1"/>
</dbReference>
<dbReference type="GO" id="GO:0006508">
    <property type="term" value="P:proteolysis"/>
    <property type="evidence" value="ECO:0007669"/>
    <property type="project" value="UniProtKB-KW"/>
</dbReference>
<sequence length="333" mass="36475">MKTILKLSPPVIGLFGLVFCFLFGVILMGEEDQSASSSVEVGLNLSPEVLKHQAMVEKYCKEFGIPEDVKTILAIIQVESGGTAEDVMQSSESLGLPPNSLSTEASIKQGCKYFSELIQGIKAHGCDENTAIQSYNFGGGFINYVANHGKKYSYELAENFSKEKAGGKKADYPNPIAIPINGGWRYAYGNQFYVKLVEQYLTSTPTNFDDEIVQKIMDEALKYQGFPYCFGGSSPQTSFDCSGLTQWCFAKVGINLPRTAQAQYNVTKHLSLSEAKPGDLVFFHSTYATADFVTHIGIYVGNNLMYHAGSPIGYADLTDSYWQAHLIGAGRVN</sequence>
<evidence type="ECO:0000313" key="8">
    <source>
        <dbReference type="EMBL" id="QOG26406.1"/>
    </source>
</evidence>
<dbReference type="InterPro" id="IPR047194">
    <property type="entry name" value="CwlT-like_lysozyme"/>
</dbReference>
<proteinExistence type="inferred from homology"/>
<reference evidence="8 9" key="1">
    <citation type="submission" date="2020-03" db="EMBL/GenBank/DDBJ databases">
        <title>Characterization of ganglioside-mimicking enterococci.</title>
        <authorList>
            <person name="Patry R.T."/>
            <person name="Nothaft H."/>
            <person name="Bridger R."/>
            <person name="Shajahan A."/>
            <person name="Huynh S."/>
            <person name="Sanchez S."/>
            <person name="Azadi P."/>
            <person name="Cooper K."/>
            <person name="Miller W.G."/>
            <person name="Parker C.T."/>
            <person name="Wells L."/>
            <person name="Szymanski C.M."/>
        </authorList>
    </citation>
    <scope>NUCLEOTIDE SEQUENCE [LARGE SCALE GENOMIC DNA]</scope>
    <source>
        <strain evidence="8 9">EGM181</strain>
    </source>
</reference>
<comment type="similarity">
    <text evidence="2">Belongs to the peptidase C40 family.</text>
</comment>
<dbReference type="Proteomes" id="UP000516696">
    <property type="component" value="Chromosome"/>
</dbReference>
<protein>
    <submittedName>
        <fullName evidence="8">DUF1175 family protein</fullName>
    </submittedName>
</protein>
<keyword evidence="6" id="KW-0812">Transmembrane</keyword>
<evidence type="ECO:0000256" key="3">
    <source>
        <dbReference type="ARBA" id="ARBA00022670"/>
    </source>
</evidence>
<dbReference type="SUPFAM" id="SSF53955">
    <property type="entry name" value="Lysozyme-like"/>
    <property type="match status" value="1"/>
</dbReference>
<dbReference type="InterPro" id="IPR000064">
    <property type="entry name" value="NLP_P60_dom"/>
</dbReference>
<evidence type="ECO:0000256" key="5">
    <source>
        <dbReference type="ARBA" id="ARBA00022807"/>
    </source>
</evidence>
<dbReference type="InterPro" id="IPR038765">
    <property type="entry name" value="Papain-like_cys_pep_sf"/>
</dbReference>
<feature type="domain" description="NlpC/P60" evidence="7">
    <location>
        <begin position="210"/>
        <end position="333"/>
    </location>
</feature>
<dbReference type="PANTHER" id="PTHR47053">
    <property type="entry name" value="MUREIN DD-ENDOPEPTIDASE MEPH-RELATED"/>
    <property type="match status" value="1"/>
</dbReference>
<dbReference type="GO" id="GO:0009986">
    <property type="term" value="C:cell surface"/>
    <property type="evidence" value="ECO:0007669"/>
    <property type="project" value="UniProtKB-SubCell"/>
</dbReference>
<name>A0AAE7SZQ6_ENTGA</name>
<keyword evidence="5" id="KW-0788">Thiol protease</keyword>
<dbReference type="AlphaFoldDB" id="A0AAE7SZQ6"/>
<dbReference type="PROSITE" id="PS51935">
    <property type="entry name" value="NLPC_P60"/>
    <property type="match status" value="1"/>
</dbReference>
<gene>
    <name evidence="8" type="ORF">EGM181_03600</name>
</gene>
<dbReference type="Gene3D" id="3.90.1720.10">
    <property type="entry name" value="endopeptidase domain like (from Nostoc punctiforme)"/>
    <property type="match status" value="1"/>
</dbReference>
<evidence type="ECO:0000313" key="9">
    <source>
        <dbReference type="Proteomes" id="UP000516696"/>
    </source>
</evidence>
<evidence type="ECO:0000256" key="4">
    <source>
        <dbReference type="ARBA" id="ARBA00022801"/>
    </source>
</evidence>
<keyword evidence="6" id="KW-1133">Transmembrane helix</keyword>
<accession>A0AAE7SZQ6</accession>
<evidence type="ECO:0000256" key="6">
    <source>
        <dbReference type="SAM" id="Phobius"/>
    </source>
</evidence>
<dbReference type="Gene3D" id="1.10.530.10">
    <property type="match status" value="1"/>
</dbReference>
<dbReference type="Pfam" id="PF13702">
    <property type="entry name" value="Lysozyme_like"/>
    <property type="match status" value="1"/>
</dbReference>
<evidence type="ECO:0000256" key="2">
    <source>
        <dbReference type="ARBA" id="ARBA00007074"/>
    </source>
</evidence>
<dbReference type="EMBL" id="CP050485">
    <property type="protein sequence ID" value="QOG26406.1"/>
    <property type="molecule type" value="Genomic_DNA"/>
</dbReference>
<dbReference type="SUPFAM" id="SSF54001">
    <property type="entry name" value="Cysteine proteinases"/>
    <property type="match status" value="1"/>
</dbReference>
<dbReference type="InterPro" id="IPR023346">
    <property type="entry name" value="Lysozyme-like_dom_sf"/>
</dbReference>
<comment type="subcellular location">
    <subcellularLocation>
        <location evidence="1">Cell surface</location>
    </subcellularLocation>
</comment>
<evidence type="ECO:0000256" key="1">
    <source>
        <dbReference type="ARBA" id="ARBA00004241"/>
    </source>
</evidence>
<organism evidence="8 9">
    <name type="scientific">Enterococcus gallinarum</name>
    <dbReference type="NCBI Taxonomy" id="1353"/>
    <lineage>
        <taxon>Bacteria</taxon>
        <taxon>Bacillati</taxon>
        <taxon>Bacillota</taxon>
        <taxon>Bacilli</taxon>
        <taxon>Lactobacillales</taxon>
        <taxon>Enterococcaceae</taxon>
        <taxon>Enterococcus</taxon>
    </lineage>
</organism>
<dbReference type="PANTHER" id="PTHR47053:SF5">
    <property type="entry name" value="BIFUNCTIONAL MURAMIDASE_DL-ENDOPEPTIDASE CWLT"/>
    <property type="match status" value="1"/>
</dbReference>
<feature type="transmembrane region" description="Helical" evidence="6">
    <location>
        <begin position="12"/>
        <end position="29"/>
    </location>
</feature>